<evidence type="ECO:0000313" key="5">
    <source>
        <dbReference type="EMBL" id="CAL4801070.1"/>
    </source>
</evidence>
<dbReference type="EMBL" id="CAMXCT030006002">
    <property type="protein sequence ID" value="CAL4801070.1"/>
    <property type="molecule type" value="Genomic_DNA"/>
</dbReference>
<evidence type="ECO:0000313" key="3">
    <source>
        <dbReference type="EMBL" id="CAI4013758.1"/>
    </source>
</evidence>
<dbReference type="EMBL" id="CAMXCT010006002">
    <property type="protein sequence ID" value="CAI4013758.1"/>
    <property type="molecule type" value="Genomic_DNA"/>
</dbReference>
<dbReference type="GO" id="GO:0004672">
    <property type="term" value="F:protein kinase activity"/>
    <property type="evidence" value="ECO:0007669"/>
    <property type="project" value="InterPro"/>
</dbReference>
<dbReference type="InterPro" id="IPR011009">
    <property type="entry name" value="Kinase-like_dom_sf"/>
</dbReference>
<evidence type="ECO:0000259" key="2">
    <source>
        <dbReference type="Pfam" id="PF07714"/>
    </source>
</evidence>
<dbReference type="OrthoDB" id="2015280at2759"/>
<dbReference type="SUPFAM" id="SSF56112">
    <property type="entry name" value="Protein kinase-like (PK-like)"/>
    <property type="match status" value="1"/>
</dbReference>
<feature type="transmembrane region" description="Helical" evidence="1">
    <location>
        <begin position="516"/>
        <end position="537"/>
    </location>
</feature>
<comment type="caution">
    <text evidence="3">The sequence shown here is derived from an EMBL/GenBank/DDBJ whole genome shotgun (WGS) entry which is preliminary data.</text>
</comment>
<reference evidence="3" key="1">
    <citation type="submission" date="2022-10" db="EMBL/GenBank/DDBJ databases">
        <authorList>
            <person name="Chen Y."/>
            <person name="Dougan E. K."/>
            <person name="Chan C."/>
            <person name="Rhodes N."/>
            <person name="Thang M."/>
        </authorList>
    </citation>
    <scope>NUCLEOTIDE SEQUENCE</scope>
</reference>
<dbReference type="PANTHER" id="PTHR21562">
    <property type="entry name" value="NOTUM-RELATED"/>
    <property type="match status" value="1"/>
</dbReference>
<dbReference type="InterPro" id="IPR004963">
    <property type="entry name" value="PAE/NOTUM"/>
</dbReference>
<protein>
    <submittedName>
        <fullName evidence="5">Palmitoleoyl-protein carboxylesterase notum2</fullName>
    </submittedName>
</protein>
<accession>A0A9P1DS21</accession>
<reference evidence="4" key="2">
    <citation type="submission" date="2024-04" db="EMBL/GenBank/DDBJ databases">
        <authorList>
            <person name="Chen Y."/>
            <person name="Shah S."/>
            <person name="Dougan E. K."/>
            <person name="Thang M."/>
            <person name="Chan C."/>
        </authorList>
    </citation>
    <scope>NUCLEOTIDE SEQUENCE [LARGE SCALE GENOMIC DNA]</scope>
</reference>
<dbReference type="PANTHER" id="PTHR21562:SF122">
    <property type="entry name" value="PALMITOLEOYL-PROTEIN CARBOXYLESTERASE NOTUM"/>
    <property type="match status" value="1"/>
</dbReference>
<dbReference type="InterPro" id="IPR001245">
    <property type="entry name" value="Ser-Thr/Tyr_kinase_cat_dom"/>
</dbReference>
<dbReference type="Pfam" id="PF07714">
    <property type="entry name" value="PK_Tyr_Ser-Thr"/>
    <property type="match status" value="1"/>
</dbReference>
<dbReference type="AlphaFoldDB" id="A0A9P1DS21"/>
<sequence>MGASSSTENLGHQLSSDLLLEAIRSAEPLGGRYVTTKLEHGRQVVVKVFKDVQSHDVAAFQRRAAALCGLDMHLHLLLPMGWAVAESSCFVVYDQLDQIDAEKRLQLSRRGGKAFLWADRLRLAAAVASAASHLRSCLLGSPHLNLKLSSVVFDRTGQVKLADLGFEGASFEGKGDLQPGDSDGHRCADGSVPAYYLREGPSDVFLIWLQGGGDCSTKESCDERYRKQFRMSSAQLEDVIHLDGIFSDSERQNPFFARSTRVFVPYCTSDSWLGRRTEKVHGYYFQGAQILTAVLHELRPLLRQARLVVLGGCSAGGRGAFYNLDRLCAMLPETSTHCRGLLDAAWWLPDAGPLEEGARRGVTLWQAELTPCELGNESHLCLFGPTWAPHVRTPYLVHEEQFDHFLLGNRGVHRPVFSWSHDQWRRAETLRQAMRESWEDTRLPGTSLAFSGACTDHCFAESAAYWNVKVNGVSMEQLARQWLSEGGVASMTSVIETCEMPNCSAGCPFEPLLHEVILLALAALLLLCCLCGALCLCRRRKARSSRPVETAGQWAVIGAVDVDDDAKES</sequence>
<keyword evidence="1" id="KW-0812">Transmembrane</keyword>
<keyword evidence="1" id="KW-0472">Membrane</keyword>
<dbReference type="Proteomes" id="UP001152797">
    <property type="component" value="Unassembled WGS sequence"/>
</dbReference>
<dbReference type="Pfam" id="PF03283">
    <property type="entry name" value="PAE"/>
    <property type="match status" value="1"/>
</dbReference>
<dbReference type="EMBL" id="CAMXCT020006002">
    <property type="protein sequence ID" value="CAL1167133.1"/>
    <property type="molecule type" value="Genomic_DNA"/>
</dbReference>
<proteinExistence type="predicted"/>
<keyword evidence="6" id="KW-1185">Reference proteome</keyword>
<evidence type="ECO:0000256" key="1">
    <source>
        <dbReference type="SAM" id="Phobius"/>
    </source>
</evidence>
<keyword evidence="1" id="KW-1133">Transmembrane helix</keyword>
<dbReference type="Gene3D" id="1.10.510.10">
    <property type="entry name" value="Transferase(Phosphotransferase) domain 1"/>
    <property type="match status" value="1"/>
</dbReference>
<name>A0A9P1DS21_9DINO</name>
<feature type="domain" description="Serine-threonine/tyrosine-protein kinase catalytic" evidence="2">
    <location>
        <begin position="32"/>
        <end position="166"/>
    </location>
</feature>
<organism evidence="3">
    <name type="scientific">Cladocopium goreaui</name>
    <dbReference type="NCBI Taxonomy" id="2562237"/>
    <lineage>
        <taxon>Eukaryota</taxon>
        <taxon>Sar</taxon>
        <taxon>Alveolata</taxon>
        <taxon>Dinophyceae</taxon>
        <taxon>Suessiales</taxon>
        <taxon>Symbiodiniaceae</taxon>
        <taxon>Cladocopium</taxon>
    </lineage>
</organism>
<dbReference type="GO" id="GO:0016787">
    <property type="term" value="F:hydrolase activity"/>
    <property type="evidence" value="ECO:0007669"/>
    <property type="project" value="InterPro"/>
</dbReference>
<evidence type="ECO:0000313" key="4">
    <source>
        <dbReference type="EMBL" id="CAL1167133.1"/>
    </source>
</evidence>
<gene>
    <name evidence="3" type="ORF">C1SCF055_LOCUS38707</name>
</gene>
<evidence type="ECO:0000313" key="6">
    <source>
        <dbReference type="Proteomes" id="UP001152797"/>
    </source>
</evidence>